<feature type="DNA-binding region" description="H-T-H motif" evidence="4">
    <location>
        <begin position="42"/>
        <end position="61"/>
    </location>
</feature>
<evidence type="ECO:0000259" key="5">
    <source>
        <dbReference type="PROSITE" id="PS50977"/>
    </source>
</evidence>
<dbReference type="InterPro" id="IPR041490">
    <property type="entry name" value="KstR2_TetR_C"/>
</dbReference>
<dbReference type="InterPro" id="IPR036271">
    <property type="entry name" value="Tet_transcr_reg_TetR-rel_C_sf"/>
</dbReference>
<evidence type="ECO:0000256" key="3">
    <source>
        <dbReference type="ARBA" id="ARBA00023163"/>
    </source>
</evidence>
<reference evidence="6 7" key="1">
    <citation type="journal article" date="2014" name="Genome Announc.">
        <title>Draft Genome Sequence of Magnetospirillum sp. Strain SO-1, a Freshwater Magnetotactic Bacterium Isolated from the Ol'khovka River, Russia.</title>
        <authorList>
            <person name="Grouzdev D.S."/>
            <person name="Dziuba M.V."/>
            <person name="Sukhacheva M.S."/>
            <person name="Mardanov A.V."/>
            <person name="Beletskiy A.V."/>
            <person name="Kuznetsov B.B."/>
            <person name="Skryabin K.G."/>
        </authorList>
    </citation>
    <scope>NUCLEOTIDE SEQUENCE [LARGE SCALE GENOMIC DNA]</scope>
    <source>
        <strain evidence="6 7">SO-1</strain>
    </source>
</reference>
<dbReference type="PANTHER" id="PTHR30055:SF234">
    <property type="entry name" value="HTH-TYPE TRANSCRIPTIONAL REGULATOR BETI"/>
    <property type="match status" value="1"/>
</dbReference>
<dbReference type="AlphaFoldDB" id="M3A7R5"/>
<dbReference type="InterPro" id="IPR009057">
    <property type="entry name" value="Homeodomain-like_sf"/>
</dbReference>
<dbReference type="RefSeq" id="WP_008620262.1">
    <property type="nucleotide sequence ID" value="NZ_AONQ01000062.1"/>
</dbReference>
<proteinExistence type="predicted"/>
<dbReference type="Gene3D" id="1.10.357.10">
    <property type="entry name" value="Tetracycline Repressor, domain 2"/>
    <property type="match status" value="1"/>
</dbReference>
<evidence type="ECO:0000256" key="4">
    <source>
        <dbReference type="PROSITE-ProRule" id="PRU00335"/>
    </source>
</evidence>
<dbReference type="Proteomes" id="UP000011744">
    <property type="component" value="Unassembled WGS sequence"/>
</dbReference>
<dbReference type="PANTHER" id="PTHR30055">
    <property type="entry name" value="HTH-TYPE TRANSCRIPTIONAL REGULATOR RUTR"/>
    <property type="match status" value="1"/>
</dbReference>
<keyword evidence="1" id="KW-0805">Transcription regulation</keyword>
<evidence type="ECO:0000256" key="1">
    <source>
        <dbReference type="ARBA" id="ARBA00023015"/>
    </source>
</evidence>
<dbReference type="InterPro" id="IPR050109">
    <property type="entry name" value="HTH-type_TetR-like_transc_reg"/>
</dbReference>
<dbReference type="SUPFAM" id="SSF46689">
    <property type="entry name" value="Homeodomain-like"/>
    <property type="match status" value="1"/>
</dbReference>
<dbReference type="SUPFAM" id="SSF48498">
    <property type="entry name" value="Tetracyclin repressor-like, C-terminal domain"/>
    <property type="match status" value="1"/>
</dbReference>
<dbReference type="PATRIC" id="fig|1244869.3.peg.3590"/>
<dbReference type="InterPro" id="IPR001647">
    <property type="entry name" value="HTH_TetR"/>
</dbReference>
<comment type="caution">
    <text evidence="6">The sequence shown here is derived from an EMBL/GenBank/DDBJ whole genome shotgun (WGS) entry which is preliminary data.</text>
</comment>
<dbReference type="PROSITE" id="PS50977">
    <property type="entry name" value="HTH_TETR_2"/>
    <property type="match status" value="1"/>
</dbReference>
<dbReference type="PROSITE" id="PS01081">
    <property type="entry name" value="HTH_TETR_1"/>
    <property type="match status" value="1"/>
</dbReference>
<dbReference type="EMBL" id="AONQ01000062">
    <property type="protein sequence ID" value="EME68514.1"/>
    <property type="molecule type" value="Genomic_DNA"/>
</dbReference>
<keyword evidence="7" id="KW-1185">Reference proteome</keyword>
<dbReference type="GO" id="GO:0000976">
    <property type="term" value="F:transcription cis-regulatory region binding"/>
    <property type="evidence" value="ECO:0007669"/>
    <property type="project" value="TreeGrafter"/>
</dbReference>
<sequence length="212" mass="22810">MAIPRQGSPAFPNRAAQRELKLEALYECAASAFTEKGFHGTSLDDIAAALGVSKPALYRYVPNKQALLYRLHCLSLDAAEAAVTEGEASPADGIERLRIALHLYIRSLTASSSACLVLMEEGAMSGAENEAILARRRAFEGRFRRLVRDGIADGSITPCDPKLAVFSVLGAGNWVSRWFRSGGGRSGEEVARAMSLQLARGLASVPSRYPLE</sequence>
<dbReference type="PRINTS" id="PR00455">
    <property type="entry name" value="HTHTETR"/>
</dbReference>
<dbReference type="Pfam" id="PF17932">
    <property type="entry name" value="TetR_C_24"/>
    <property type="match status" value="1"/>
</dbReference>
<dbReference type="OrthoDB" id="9779746at2"/>
<dbReference type="GO" id="GO:0003700">
    <property type="term" value="F:DNA-binding transcription factor activity"/>
    <property type="evidence" value="ECO:0007669"/>
    <property type="project" value="TreeGrafter"/>
</dbReference>
<dbReference type="eggNOG" id="COG1309">
    <property type="taxonomic scope" value="Bacteria"/>
</dbReference>
<accession>M3A7R5</accession>
<organism evidence="6 7">
    <name type="scientific">Paramagnetospirillum caucaseum</name>
    <dbReference type="NCBI Taxonomy" id="1244869"/>
    <lineage>
        <taxon>Bacteria</taxon>
        <taxon>Pseudomonadati</taxon>
        <taxon>Pseudomonadota</taxon>
        <taxon>Alphaproteobacteria</taxon>
        <taxon>Rhodospirillales</taxon>
        <taxon>Magnetospirillaceae</taxon>
        <taxon>Paramagnetospirillum</taxon>
    </lineage>
</organism>
<keyword evidence="3" id="KW-0804">Transcription</keyword>
<dbReference type="InterPro" id="IPR023772">
    <property type="entry name" value="DNA-bd_HTH_TetR-type_CS"/>
</dbReference>
<name>M3A7R5_9PROT</name>
<dbReference type="STRING" id="1244869.H261_17955"/>
<evidence type="ECO:0000313" key="7">
    <source>
        <dbReference type="Proteomes" id="UP000011744"/>
    </source>
</evidence>
<dbReference type="Pfam" id="PF00440">
    <property type="entry name" value="TetR_N"/>
    <property type="match status" value="1"/>
</dbReference>
<evidence type="ECO:0000256" key="2">
    <source>
        <dbReference type="ARBA" id="ARBA00023125"/>
    </source>
</evidence>
<evidence type="ECO:0000313" key="6">
    <source>
        <dbReference type="EMBL" id="EME68514.1"/>
    </source>
</evidence>
<gene>
    <name evidence="6" type="ORF">H261_17955</name>
</gene>
<feature type="domain" description="HTH tetR-type" evidence="5">
    <location>
        <begin position="19"/>
        <end position="79"/>
    </location>
</feature>
<dbReference type="Gene3D" id="1.10.10.60">
    <property type="entry name" value="Homeodomain-like"/>
    <property type="match status" value="1"/>
</dbReference>
<keyword evidence="2 4" id="KW-0238">DNA-binding</keyword>
<protein>
    <submittedName>
        <fullName evidence="6">TetR family transcriptional regulator</fullName>
    </submittedName>
</protein>